<dbReference type="RefSeq" id="WP_156214138.1">
    <property type="nucleotide sequence ID" value="NZ_WOFH01000001.1"/>
</dbReference>
<dbReference type="Proteomes" id="UP000432015">
    <property type="component" value="Unassembled WGS sequence"/>
</dbReference>
<gene>
    <name evidence="1" type="ORF">GNZ18_00825</name>
</gene>
<sequence>MDIVLCGGPSCGDRRPQRRRQIPRPGSRVCVACHESTRSAVEQLPDLFDECAAALAHTAGPPVGQIRRGSRRAGITLNDRAVAARSAILSTLASWAALIADERRVCRPERREPRALAAFVLTHLDWMLAHSAAVEFANEVVAVARVGRDSTPDAGRLEIGECVWPGCNAKIMASPREWDGRGGRDVKCAAGHVWRPHQWLDLAHQLRRRENPGDGLMGGTG</sequence>
<proteinExistence type="predicted"/>
<evidence type="ECO:0000313" key="2">
    <source>
        <dbReference type="Proteomes" id="UP000432015"/>
    </source>
</evidence>
<dbReference type="AlphaFoldDB" id="A0A7K1KSL3"/>
<keyword evidence="2" id="KW-1185">Reference proteome</keyword>
<accession>A0A7K1KSL3</accession>
<organism evidence="1 2">
    <name type="scientific">Actinomadura litoris</name>
    <dbReference type="NCBI Taxonomy" id="2678616"/>
    <lineage>
        <taxon>Bacteria</taxon>
        <taxon>Bacillati</taxon>
        <taxon>Actinomycetota</taxon>
        <taxon>Actinomycetes</taxon>
        <taxon>Streptosporangiales</taxon>
        <taxon>Thermomonosporaceae</taxon>
        <taxon>Actinomadura</taxon>
    </lineage>
</organism>
<comment type="caution">
    <text evidence="1">The sequence shown here is derived from an EMBL/GenBank/DDBJ whole genome shotgun (WGS) entry which is preliminary data.</text>
</comment>
<reference evidence="1 2" key="1">
    <citation type="submission" date="2019-11" db="EMBL/GenBank/DDBJ databases">
        <authorList>
            <person name="Cao P."/>
        </authorList>
    </citation>
    <scope>NUCLEOTIDE SEQUENCE [LARGE SCALE GENOMIC DNA]</scope>
    <source>
        <strain evidence="1 2">NEAU-AAG5</strain>
    </source>
</reference>
<evidence type="ECO:0000313" key="1">
    <source>
        <dbReference type="EMBL" id="MUN35152.1"/>
    </source>
</evidence>
<name>A0A7K1KSL3_9ACTN</name>
<protein>
    <submittedName>
        <fullName evidence="1">Uncharacterized protein</fullName>
    </submittedName>
</protein>
<dbReference type="EMBL" id="WOFH01000001">
    <property type="protein sequence ID" value="MUN35152.1"/>
    <property type="molecule type" value="Genomic_DNA"/>
</dbReference>